<comment type="caution">
    <text evidence="11">The sequence shown here is derived from an EMBL/GenBank/DDBJ whole genome shotgun (WGS) entry which is preliminary data.</text>
</comment>
<feature type="binding site" evidence="10">
    <location>
        <position position="69"/>
    </location>
    <ligand>
        <name>Na(+)</name>
        <dbReference type="ChEBI" id="CHEBI:29101"/>
        <note>structural</note>
    </ligand>
</feature>
<evidence type="ECO:0000313" key="11">
    <source>
        <dbReference type="EMBL" id="KZL91187.1"/>
    </source>
</evidence>
<dbReference type="STRING" id="1121326.CLMAG_29450"/>
<feature type="transmembrane region" description="Helical" evidence="10">
    <location>
        <begin position="91"/>
        <end position="111"/>
    </location>
</feature>
<dbReference type="PANTHER" id="PTHR28259:SF1">
    <property type="entry name" value="FLUORIDE EXPORT PROTEIN 1-RELATED"/>
    <property type="match status" value="1"/>
</dbReference>
<dbReference type="Proteomes" id="UP000076603">
    <property type="component" value="Unassembled WGS sequence"/>
</dbReference>
<evidence type="ECO:0000256" key="8">
    <source>
        <dbReference type="ARBA" id="ARBA00035585"/>
    </source>
</evidence>
<evidence type="ECO:0000256" key="2">
    <source>
        <dbReference type="ARBA" id="ARBA00022475"/>
    </source>
</evidence>
<evidence type="ECO:0000256" key="9">
    <source>
        <dbReference type="ARBA" id="ARBA00049940"/>
    </source>
</evidence>
<keyword evidence="2 10" id="KW-1003">Cell membrane</keyword>
<keyword evidence="5 10" id="KW-0472">Membrane</keyword>
<dbReference type="RefSeq" id="WP_066623518.1">
    <property type="nucleotide sequence ID" value="NZ_FQXL01000016.1"/>
</dbReference>
<dbReference type="PATRIC" id="fig|1121326.3.peg.2965"/>
<evidence type="ECO:0000256" key="3">
    <source>
        <dbReference type="ARBA" id="ARBA00022692"/>
    </source>
</evidence>
<evidence type="ECO:0000256" key="7">
    <source>
        <dbReference type="ARBA" id="ARBA00035120"/>
    </source>
</evidence>
<comment type="catalytic activity">
    <reaction evidence="8">
        <text>fluoride(in) = fluoride(out)</text>
        <dbReference type="Rhea" id="RHEA:76159"/>
        <dbReference type="ChEBI" id="CHEBI:17051"/>
    </reaction>
    <physiologicalReaction direction="left-to-right" evidence="8">
        <dbReference type="Rhea" id="RHEA:76160"/>
    </physiologicalReaction>
</comment>
<keyword evidence="12" id="KW-1185">Reference proteome</keyword>
<accession>A0A162SFP6</accession>
<evidence type="ECO:0000256" key="1">
    <source>
        <dbReference type="ARBA" id="ARBA00004651"/>
    </source>
</evidence>
<dbReference type="PANTHER" id="PTHR28259">
    <property type="entry name" value="FLUORIDE EXPORT PROTEIN 1-RELATED"/>
    <property type="match status" value="1"/>
</dbReference>
<dbReference type="Pfam" id="PF02537">
    <property type="entry name" value="CRCB"/>
    <property type="match status" value="1"/>
</dbReference>
<comment type="function">
    <text evidence="9 10">Fluoride-specific ion channel. Important for reducing fluoride concentration in the cell, thus reducing its toxicity.</text>
</comment>
<keyword evidence="10" id="KW-0915">Sodium</keyword>
<evidence type="ECO:0000256" key="4">
    <source>
        <dbReference type="ARBA" id="ARBA00022989"/>
    </source>
</evidence>
<evidence type="ECO:0000256" key="6">
    <source>
        <dbReference type="ARBA" id="ARBA00023303"/>
    </source>
</evidence>
<name>A0A162SFP6_9CLOT</name>
<reference evidence="11 12" key="1">
    <citation type="submission" date="2016-04" db="EMBL/GenBank/DDBJ databases">
        <title>Genome sequence of Clostridium magnum DSM 2767.</title>
        <authorList>
            <person name="Poehlein A."/>
            <person name="Uhlig R."/>
            <person name="Fischer R."/>
            <person name="Bahl H."/>
            <person name="Daniel R."/>
        </authorList>
    </citation>
    <scope>NUCLEOTIDE SEQUENCE [LARGE SCALE GENOMIC DNA]</scope>
    <source>
        <strain evidence="11 12">DSM 2767</strain>
    </source>
</reference>
<protein>
    <recommendedName>
        <fullName evidence="10">Fluoride-specific ion channel FluC</fullName>
    </recommendedName>
</protein>
<dbReference type="GO" id="GO:0062054">
    <property type="term" value="F:fluoride channel activity"/>
    <property type="evidence" value="ECO:0007669"/>
    <property type="project" value="UniProtKB-UniRule"/>
</dbReference>
<dbReference type="NCBIfam" id="NF010828">
    <property type="entry name" value="PRK14232.1"/>
    <property type="match status" value="1"/>
</dbReference>
<keyword evidence="3 10" id="KW-0812">Transmembrane</keyword>
<keyword evidence="4 10" id="KW-1133">Transmembrane helix</keyword>
<dbReference type="GO" id="GO:0046872">
    <property type="term" value="F:metal ion binding"/>
    <property type="evidence" value="ECO:0007669"/>
    <property type="project" value="UniProtKB-KW"/>
</dbReference>
<evidence type="ECO:0000313" key="12">
    <source>
        <dbReference type="Proteomes" id="UP000076603"/>
    </source>
</evidence>
<feature type="transmembrane region" description="Helical" evidence="10">
    <location>
        <begin position="31"/>
        <end position="50"/>
    </location>
</feature>
<dbReference type="GO" id="GO:0140114">
    <property type="term" value="P:cellular detoxification of fluoride"/>
    <property type="evidence" value="ECO:0007669"/>
    <property type="project" value="UniProtKB-UniRule"/>
</dbReference>
<keyword evidence="10" id="KW-0813">Transport</keyword>
<dbReference type="GO" id="GO:0005886">
    <property type="term" value="C:plasma membrane"/>
    <property type="evidence" value="ECO:0007669"/>
    <property type="project" value="UniProtKB-SubCell"/>
</dbReference>
<dbReference type="InterPro" id="IPR003691">
    <property type="entry name" value="FluC"/>
</dbReference>
<feature type="binding site" evidence="10">
    <location>
        <position position="72"/>
    </location>
    <ligand>
        <name>Na(+)</name>
        <dbReference type="ChEBI" id="CHEBI:29101"/>
        <note>structural</note>
    </ligand>
</feature>
<dbReference type="AlphaFoldDB" id="A0A162SFP6"/>
<dbReference type="OrthoDB" id="9815830at2"/>
<dbReference type="EMBL" id="LWAE01000003">
    <property type="protein sequence ID" value="KZL91187.1"/>
    <property type="molecule type" value="Genomic_DNA"/>
</dbReference>
<comment type="similarity">
    <text evidence="7 10">Belongs to the fluoride channel Fluc/FEX (TC 1.A.43) family.</text>
</comment>
<evidence type="ECO:0000256" key="10">
    <source>
        <dbReference type="HAMAP-Rule" id="MF_00454"/>
    </source>
</evidence>
<organism evidence="11 12">
    <name type="scientific">Clostridium magnum DSM 2767</name>
    <dbReference type="NCBI Taxonomy" id="1121326"/>
    <lineage>
        <taxon>Bacteria</taxon>
        <taxon>Bacillati</taxon>
        <taxon>Bacillota</taxon>
        <taxon>Clostridia</taxon>
        <taxon>Eubacteriales</taxon>
        <taxon>Clostridiaceae</taxon>
        <taxon>Clostridium</taxon>
    </lineage>
</organism>
<comment type="subcellular location">
    <subcellularLocation>
        <location evidence="1 10">Cell membrane</location>
        <topology evidence="1 10">Multi-pass membrane protein</topology>
    </subcellularLocation>
</comment>
<evidence type="ECO:0000256" key="5">
    <source>
        <dbReference type="ARBA" id="ARBA00023136"/>
    </source>
</evidence>
<feature type="transmembrane region" description="Helical" evidence="10">
    <location>
        <begin position="59"/>
        <end position="79"/>
    </location>
</feature>
<keyword evidence="10" id="KW-0479">Metal-binding</keyword>
<sequence length="118" mass="12797">MEFLLVGIGGIFGSLTRFSFGKYISDHCKSHFPVGTALINITGAILLGIISSANASRNLYLLFGDGFLGAYTTFSTFMYEGFNLFQGRDKLNGFTYILMSIILGLLGYNIGTKIGSLL</sequence>
<proteinExistence type="inferred from homology"/>
<comment type="activity regulation">
    <text evidence="10">Na(+) is not transported, but it plays an essential structural role and its presence is essential for fluoride channel function.</text>
</comment>
<keyword evidence="6 10" id="KW-0407">Ion channel</keyword>
<dbReference type="HAMAP" id="MF_00454">
    <property type="entry name" value="FluC"/>
    <property type="match status" value="1"/>
</dbReference>
<keyword evidence="10" id="KW-0406">Ion transport</keyword>
<gene>
    <name evidence="11" type="primary">crcB_2</name>
    <name evidence="10" type="synonym">crcB</name>
    <name evidence="10" type="synonym">fluC</name>
    <name evidence="11" type="ORF">CLMAG_29450</name>
</gene>